<dbReference type="PANTHER" id="PTHR34236">
    <property type="entry name" value="DIMETHYL SULFOXIDE REDUCTASE TRANSCRIPTIONAL ACTIVATOR"/>
    <property type="match status" value="1"/>
</dbReference>
<dbReference type="InterPro" id="IPR031803">
    <property type="entry name" value="BAT_GAF/HTH-assoc"/>
</dbReference>
<proteinExistence type="predicted"/>
<accession>A0A1H8IUU6</accession>
<evidence type="ECO:0000256" key="2">
    <source>
        <dbReference type="ARBA" id="ARBA00023163"/>
    </source>
</evidence>
<dbReference type="OrthoDB" id="342253at2157"/>
<gene>
    <name evidence="7" type="ORF">SAMN05216388_1004273</name>
</gene>
<keyword evidence="1" id="KW-0805">Transcription regulation</keyword>
<dbReference type="RefSeq" id="WP_092658722.1">
    <property type="nucleotide sequence ID" value="NZ_FOCX01000004.1"/>
</dbReference>
<feature type="region of interest" description="Disordered" evidence="3">
    <location>
        <begin position="1"/>
        <end position="26"/>
    </location>
</feature>
<dbReference type="Pfam" id="PF04967">
    <property type="entry name" value="HTH_10"/>
    <property type="match status" value="1"/>
</dbReference>
<feature type="domain" description="Bacterioopsin transcriptional activator GAF and HTH associated" evidence="6">
    <location>
        <begin position="313"/>
        <end position="466"/>
    </location>
</feature>
<sequence>MVDERSPADTAGHDGGGRGGAPAATNGQAGRYQLAADGTVVEVDDGLCRLTGYDHAEVVDEHVSTLLGADGSERYGVALGKARQRGELCRTDIAVTLDTAGGDRIPCTVRLQALGGGSGTWASLGELHPQQVEKPDGATDRRDEPTAGRSAQPPLTDRIRGLGRELGTAPTRVELAERVCERLAAVPQYRAVWFGRSHCSDAVLEPDATAGVDDVTLPTDGDGPIGRAVDTAAVQVAGTDAARDLPPALAETGTTVAAVPLAHGETVYGVLVVTATGADALGPAEQTAFADIGTAIGNALCCRRARRTLMTGRVTEVTLRVRDGGSVLSALSERLDCRVTVEGVVATSDGRPQHYVTVHSAATDRIRAIEGDWPGVERFEIVSEHDDACVVRVEPPEPTLHRVTAEHGGSVRELDFECGDATVTVELPDADGTRELLAALRAKFETVTLAARREADRSIQTERQFRSSLLDRLSDRQRTALRLAYRAGYFNWPRESTGEDIAASMGVSAPTFHKHLRHAEAKLAGAVVAPEEGC</sequence>
<dbReference type="InterPro" id="IPR000014">
    <property type="entry name" value="PAS"/>
</dbReference>
<dbReference type="Gene3D" id="1.10.10.10">
    <property type="entry name" value="Winged helix-like DNA-binding domain superfamily/Winged helix DNA-binding domain"/>
    <property type="match status" value="1"/>
</dbReference>
<evidence type="ECO:0000259" key="4">
    <source>
        <dbReference type="Pfam" id="PF04967"/>
    </source>
</evidence>
<dbReference type="InterPro" id="IPR007050">
    <property type="entry name" value="HTH_bacterioopsin"/>
</dbReference>
<dbReference type="InterPro" id="IPR029016">
    <property type="entry name" value="GAF-like_dom_sf"/>
</dbReference>
<dbReference type="CDD" id="cd00130">
    <property type="entry name" value="PAS"/>
    <property type="match status" value="1"/>
</dbReference>
<feature type="domain" description="GAF" evidence="5">
    <location>
        <begin position="173"/>
        <end position="300"/>
    </location>
</feature>
<reference evidence="8" key="1">
    <citation type="submission" date="2016-10" db="EMBL/GenBank/DDBJ databases">
        <authorList>
            <person name="Varghese N."/>
            <person name="Submissions S."/>
        </authorList>
    </citation>
    <scope>NUCLEOTIDE SEQUENCE [LARGE SCALE GENOMIC DNA]</scope>
    <source>
        <strain evidence="8">IBRC-M 10043</strain>
    </source>
</reference>
<dbReference type="InterPro" id="IPR013324">
    <property type="entry name" value="RNA_pol_sigma_r3/r4-like"/>
</dbReference>
<dbReference type="Gene3D" id="3.30.450.40">
    <property type="match status" value="1"/>
</dbReference>
<feature type="compositionally biased region" description="Basic and acidic residues" evidence="3">
    <location>
        <begin position="131"/>
        <end position="146"/>
    </location>
</feature>
<evidence type="ECO:0000313" key="7">
    <source>
        <dbReference type="EMBL" id="SEN71915.1"/>
    </source>
</evidence>
<dbReference type="PANTHER" id="PTHR34236:SF1">
    <property type="entry name" value="DIMETHYL SULFOXIDE REDUCTASE TRANSCRIPTIONAL ACTIVATOR"/>
    <property type="match status" value="1"/>
</dbReference>
<keyword evidence="8" id="KW-1185">Reference proteome</keyword>
<feature type="domain" description="HTH bat-type" evidence="4">
    <location>
        <begin position="473"/>
        <end position="524"/>
    </location>
</feature>
<dbReference type="SUPFAM" id="SSF55781">
    <property type="entry name" value="GAF domain-like"/>
    <property type="match status" value="1"/>
</dbReference>
<feature type="region of interest" description="Disordered" evidence="3">
    <location>
        <begin position="122"/>
        <end position="164"/>
    </location>
</feature>
<keyword evidence="2" id="KW-0804">Transcription</keyword>
<dbReference type="SUPFAM" id="SSF88659">
    <property type="entry name" value="Sigma3 and sigma4 domains of RNA polymerase sigma factors"/>
    <property type="match status" value="1"/>
</dbReference>
<dbReference type="EMBL" id="FOCX01000004">
    <property type="protein sequence ID" value="SEN71915.1"/>
    <property type="molecule type" value="Genomic_DNA"/>
</dbReference>
<evidence type="ECO:0000256" key="1">
    <source>
        <dbReference type="ARBA" id="ARBA00023015"/>
    </source>
</evidence>
<evidence type="ECO:0000259" key="5">
    <source>
        <dbReference type="Pfam" id="PF13185"/>
    </source>
</evidence>
<organism evidence="7 8">
    <name type="scientific">Halorientalis persicus</name>
    <dbReference type="NCBI Taxonomy" id="1367881"/>
    <lineage>
        <taxon>Archaea</taxon>
        <taxon>Methanobacteriati</taxon>
        <taxon>Methanobacteriota</taxon>
        <taxon>Stenosarchaea group</taxon>
        <taxon>Halobacteria</taxon>
        <taxon>Halobacteriales</taxon>
        <taxon>Haloarculaceae</taxon>
        <taxon>Halorientalis</taxon>
    </lineage>
</organism>
<feature type="compositionally biased region" description="Basic and acidic residues" evidence="3">
    <location>
        <begin position="1"/>
        <end position="16"/>
    </location>
</feature>
<name>A0A1H8IUU6_9EURY</name>
<dbReference type="SUPFAM" id="SSF55785">
    <property type="entry name" value="PYP-like sensor domain (PAS domain)"/>
    <property type="match status" value="1"/>
</dbReference>
<dbReference type="Gene3D" id="3.30.450.20">
    <property type="entry name" value="PAS domain"/>
    <property type="match status" value="1"/>
</dbReference>
<dbReference type="InterPro" id="IPR035965">
    <property type="entry name" value="PAS-like_dom_sf"/>
</dbReference>
<dbReference type="Pfam" id="PF13185">
    <property type="entry name" value="GAF_2"/>
    <property type="match status" value="1"/>
</dbReference>
<dbReference type="AlphaFoldDB" id="A0A1H8IUU6"/>
<evidence type="ECO:0008006" key="9">
    <source>
        <dbReference type="Google" id="ProtNLM"/>
    </source>
</evidence>
<evidence type="ECO:0000313" key="8">
    <source>
        <dbReference type="Proteomes" id="UP000198775"/>
    </source>
</evidence>
<dbReference type="Proteomes" id="UP000198775">
    <property type="component" value="Unassembled WGS sequence"/>
</dbReference>
<dbReference type="InterPro" id="IPR003018">
    <property type="entry name" value="GAF"/>
</dbReference>
<protein>
    <recommendedName>
        <fullName evidence="9">PAS domain S-box-containing protein</fullName>
    </recommendedName>
</protein>
<dbReference type="Pfam" id="PF15915">
    <property type="entry name" value="BAT"/>
    <property type="match status" value="1"/>
</dbReference>
<evidence type="ECO:0000256" key="3">
    <source>
        <dbReference type="SAM" id="MobiDB-lite"/>
    </source>
</evidence>
<evidence type="ECO:0000259" key="6">
    <source>
        <dbReference type="Pfam" id="PF15915"/>
    </source>
</evidence>
<dbReference type="InterPro" id="IPR036388">
    <property type="entry name" value="WH-like_DNA-bd_sf"/>
</dbReference>